<dbReference type="Pfam" id="PF07920">
    <property type="entry name" value="DUF1684"/>
    <property type="match status" value="1"/>
</dbReference>
<dbReference type="AlphaFoldDB" id="A0A4S2D5U4"/>
<evidence type="ECO:0000313" key="2">
    <source>
        <dbReference type="Proteomes" id="UP000306631"/>
    </source>
</evidence>
<evidence type="ECO:0000313" key="1">
    <source>
        <dbReference type="EMBL" id="TGY36442.1"/>
    </source>
</evidence>
<dbReference type="PANTHER" id="PTHR41913">
    <property type="entry name" value="DUF1684 DOMAIN-CONTAINING PROTEIN"/>
    <property type="match status" value="1"/>
</dbReference>
<dbReference type="PROSITE" id="PS51257">
    <property type="entry name" value="PROKAR_LIPOPROTEIN"/>
    <property type="match status" value="1"/>
</dbReference>
<sequence length="312" mass="33501">MGKWGRQVALACMVIVFGGCGDKAADAPVAMATDPAFAAEQQQWRQQRYTDLVAADGWTTLVGLHWLEHKAHYIGRGPGSGIRLAVGPDKLGMVARTGDQVWFTPERGVALTVDGAPVHGRIRFFSDRDATPTVIAFDGGKGHLSLIHRGERFALRVKHADAASRTGFTGLLYWPGGPSWKVQARFVPHPAGKTLSIVDITGLTTAMPNAGALEFERDGATYRLEAIGEPGGPLFVIFGDRTSGHGSYPAGRYLDTDAPDAQGRVVLDFNHAYNPPCAFTPFATCPLTPPENRLDLRVDAGEKAYHAPEGEG</sequence>
<dbReference type="Proteomes" id="UP000306631">
    <property type="component" value="Unassembled WGS sequence"/>
</dbReference>
<protein>
    <submittedName>
        <fullName evidence="1">DUF1684 domain-containing protein</fullName>
    </submittedName>
</protein>
<organism evidence="1 2">
    <name type="scientific">Stenotrophomonas maltophilia</name>
    <name type="common">Pseudomonas maltophilia</name>
    <name type="synonym">Xanthomonas maltophilia</name>
    <dbReference type="NCBI Taxonomy" id="40324"/>
    <lineage>
        <taxon>Bacteria</taxon>
        <taxon>Pseudomonadati</taxon>
        <taxon>Pseudomonadota</taxon>
        <taxon>Gammaproteobacteria</taxon>
        <taxon>Lysobacterales</taxon>
        <taxon>Lysobacteraceae</taxon>
        <taxon>Stenotrophomonas</taxon>
        <taxon>Stenotrophomonas maltophilia group</taxon>
    </lineage>
</organism>
<dbReference type="PANTHER" id="PTHR41913:SF1">
    <property type="entry name" value="DUF1684 DOMAIN-CONTAINING PROTEIN"/>
    <property type="match status" value="1"/>
</dbReference>
<accession>A0A4S2D5U4</accession>
<comment type="caution">
    <text evidence="1">The sequence shown here is derived from an EMBL/GenBank/DDBJ whole genome shotgun (WGS) entry which is preliminary data.</text>
</comment>
<name>A0A4S2D5U4_STEMA</name>
<dbReference type="InterPro" id="IPR012467">
    <property type="entry name" value="DUF1684"/>
</dbReference>
<dbReference type="EMBL" id="SRYW01000002">
    <property type="protein sequence ID" value="TGY36442.1"/>
    <property type="molecule type" value="Genomic_DNA"/>
</dbReference>
<proteinExistence type="predicted"/>
<reference evidence="1 2" key="1">
    <citation type="submission" date="2019-04" db="EMBL/GenBank/DDBJ databases">
        <title>Microbes associate with the intestines of laboratory mice.</title>
        <authorList>
            <person name="Navarre W."/>
            <person name="Wong E."/>
            <person name="Huang K."/>
            <person name="Tropini C."/>
            <person name="Ng K."/>
            <person name="Yu B."/>
        </authorList>
    </citation>
    <scope>NUCLEOTIDE SEQUENCE [LARGE SCALE GENOMIC DNA]</scope>
    <source>
        <strain evidence="1 2">NM62_B4-13</strain>
    </source>
</reference>
<gene>
    <name evidence="1" type="ORF">E5352_02820</name>
</gene>
<dbReference type="OrthoDB" id="5493262at2"/>